<dbReference type="InterPro" id="IPR000791">
    <property type="entry name" value="Gpr1/Fun34/SatP-like"/>
</dbReference>
<keyword evidence="4 6" id="KW-1133">Transmembrane helix</keyword>
<evidence type="ECO:0000256" key="3">
    <source>
        <dbReference type="ARBA" id="ARBA00022692"/>
    </source>
</evidence>
<gene>
    <name evidence="7" type="ORF">MSEDJ_49710</name>
</gene>
<feature type="transmembrane region" description="Helical" evidence="6">
    <location>
        <begin position="194"/>
        <end position="215"/>
    </location>
</feature>
<keyword evidence="3 6" id="KW-0812">Transmembrane</keyword>
<evidence type="ECO:0000256" key="2">
    <source>
        <dbReference type="ARBA" id="ARBA00005587"/>
    </source>
</evidence>
<dbReference type="EMBL" id="AP022588">
    <property type="protein sequence ID" value="BBY30875.1"/>
    <property type="molecule type" value="Genomic_DNA"/>
</dbReference>
<accession>A0A7I7QX72</accession>
<evidence type="ECO:0000256" key="1">
    <source>
        <dbReference type="ARBA" id="ARBA00004141"/>
    </source>
</evidence>
<dbReference type="GO" id="GO:0015123">
    <property type="term" value="F:acetate transmembrane transporter activity"/>
    <property type="evidence" value="ECO:0007669"/>
    <property type="project" value="TreeGrafter"/>
</dbReference>
<dbReference type="GO" id="GO:0005886">
    <property type="term" value="C:plasma membrane"/>
    <property type="evidence" value="ECO:0007669"/>
    <property type="project" value="TreeGrafter"/>
</dbReference>
<name>A0A7I7QX72_9MYCO</name>
<dbReference type="KEGG" id="msei:MSEDJ_49710"/>
<evidence type="ECO:0008006" key="9">
    <source>
        <dbReference type="Google" id="ProtNLM"/>
    </source>
</evidence>
<evidence type="ECO:0000313" key="8">
    <source>
        <dbReference type="Proteomes" id="UP000467193"/>
    </source>
</evidence>
<keyword evidence="8" id="KW-1185">Reference proteome</keyword>
<evidence type="ECO:0000313" key="7">
    <source>
        <dbReference type="EMBL" id="BBY30875.1"/>
    </source>
</evidence>
<dbReference type="Pfam" id="PF01184">
    <property type="entry name" value="Gpr1_Fun34_YaaH"/>
    <property type="match status" value="1"/>
</dbReference>
<dbReference type="InterPro" id="IPR051633">
    <property type="entry name" value="AceTr"/>
</dbReference>
<evidence type="ECO:0000256" key="6">
    <source>
        <dbReference type="SAM" id="Phobius"/>
    </source>
</evidence>
<dbReference type="AlphaFoldDB" id="A0A7I7QX72"/>
<protein>
    <recommendedName>
        <fullName evidence="9">GPR1/FUN34/yaaH family protein</fullName>
    </recommendedName>
</protein>
<proteinExistence type="inferred from homology"/>
<dbReference type="PANTHER" id="PTHR31123">
    <property type="entry name" value="ACCUMULATION OF DYADS PROTEIN 2-RELATED"/>
    <property type="match status" value="1"/>
</dbReference>
<comment type="subcellular location">
    <subcellularLocation>
        <location evidence="1">Membrane</location>
        <topology evidence="1">Multi-pass membrane protein</topology>
    </subcellularLocation>
</comment>
<feature type="transmembrane region" description="Helical" evidence="6">
    <location>
        <begin position="164"/>
        <end position="182"/>
    </location>
</feature>
<keyword evidence="5 6" id="KW-0472">Membrane</keyword>
<reference evidence="7 8" key="1">
    <citation type="journal article" date="2019" name="Emerg. Microbes Infect.">
        <title>Comprehensive subspecies identification of 175 nontuberculous mycobacteria species based on 7547 genomic profiles.</title>
        <authorList>
            <person name="Matsumoto Y."/>
            <person name="Kinjo T."/>
            <person name="Motooka D."/>
            <person name="Nabeya D."/>
            <person name="Jung N."/>
            <person name="Uechi K."/>
            <person name="Horii T."/>
            <person name="Iida T."/>
            <person name="Fujita J."/>
            <person name="Nakamura S."/>
        </authorList>
    </citation>
    <scope>NUCLEOTIDE SEQUENCE [LARGE SCALE GENOMIC DNA]</scope>
    <source>
        <strain evidence="7 8">JCM 17899</strain>
    </source>
</reference>
<dbReference type="Proteomes" id="UP000467193">
    <property type="component" value="Chromosome"/>
</dbReference>
<evidence type="ECO:0000256" key="5">
    <source>
        <dbReference type="ARBA" id="ARBA00023136"/>
    </source>
</evidence>
<organism evidence="7 8">
    <name type="scientific">Mycolicibacterium sediminis</name>
    <dbReference type="NCBI Taxonomy" id="1286180"/>
    <lineage>
        <taxon>Bacteria</taxon>
        <taxon>Bacillati</taxon>
        <taxon>Actinomycetota</taxon>
        <taxon>Actinomycetes</taxon>
        <taxon>Mycobacteriales</taxon>
        <taxon>Mycobacteriaceae</taxon>
        <taxon>Mycolicibacterium</taxon>
    </lineage>
</organism>
<feature type="transmembrane region" description="Helical" evidence="6">
    <location>
        <begin position="137"/>
        <end position="158"/>
    </location>
</feature>
<sequence length="231" mass="23910">MFDVRCAAMDSRHPPPKGHFVTATLDSPSTLLDQSVPDADPPPRPGNPGLVALPLIVAGGFGLGLTNTGLLNVPAASIPILLSATSVGLVIATIWAAALGQNVNATVYGTFFGFYGSFAVLSLGLTHDWFGIAAADASATTSLWLGSWLLTIGLLTVLLLRLPWTYPVLLLVVDVALVLLLVGSLTGSAGATHAGGWAVFVFVAFVVYFYAASLWEETGGRALPLGRPLVG</sequence>
<feature type="transmembrane region" description="Helical" evidence="6">
    <location>
        <begin position="80"/>
        <end position="99"/>
    </location>
</feature>
<feature type="transmembrane region" description="Helical" evidence="6">
    <location>
        <begin position="51"/>
        <end position="73"/>
    </location>
</feature>
<feature type="transmembrane region" description="Helical" evidence="6">
    <location>
        <begin position="105"/>
        <end position="125"/>
    </location>
</feature>
<comment type="similarity">
    <text evidence="2">Belongs to the acetate uptake transporter (AceTr) (TC 2.A.96) family.</text>
</comment>
<dbReference type="PANTHER" id="PTHR31123:SF1">
    <property type="entry name" value="ACCUMULATION OF DYADS PROTEIN 2-RELATED"/>
    <property type="match status" value="1"/>
</dbReference>
<evidence type="ECO:0000256" key="4">
    <source>
        <dbReference type="ARBA" id="ARBA00022989"/>
    </source>
</evidence>